<keyword evidence="5" id="KW-0231">Viral genome packaging</keyword>
<gene>
    <name evidence="7" type="ORF">LCGC14_0551890</name>
</gene>
<comment type="subcellular location">
    <subcellularLocation>
        <location evidence="1">Virion</location>
    </subcellularLocation>
</comment>
<keyword evidence="6" id="KW-1160">Virus entry into host cell</keyword>
<evidence type="ECO:0000256" key="5">
    <source>
        <dbReference type="ARBA" id="ARBA00023219"/>
    </source>
</evidence>
<evidence type="ECO:0000256" key="4">
    <source>
        <dbReference type="ARBA" id="ARBA00022844"/>
    </source>
</evidence>
<evidence type="ECO:0000256" key="3">
    <source>
        <dbReference type="ARBA" id="ARBA00022612"/>
    </source>
</evidence>
<evidence type="ECO:0000256" key="6">
    <source>
        <dbReference type="ARBA" id="ARBA00023296"/>
    </source>
</evidence>
<dbReference type="Pfam" id="PF12236">
    <property type="entry name" value="Head-tail_con"/>
    <property type="match status" value="1"/>
</dbReference>
<organism evidence="7">
    <name type="scientific">marine sediment metagenome</name>
    <dbReference type="NCBI Taxonomy" id="412755"/>
    <lineage>
        <taxon>unclassified sequences</taxon>
        <taxon>metagenomes</taxon>
        <taxon>ecological metagenomes</taxon>
    </lineage>
</organism>
<evidence type="ECO:0000313" key="7">
    <source>
        <dbReference type="EMBL" id="KKN58457.1"/>
    </source>
</evidence>
<evidence type="ECO:0008006" key="8">
    <source>
        <dbReference type="Google" id="ProtNLM"/>
    </source>
</evidence>
<proteinExistence type="predicted"/>
<dbReference type="GO" id="GO:0046718">
    <property type="term" value="P:symbiont entry into host cell"/>
    <property type="evidence" value="ECO:0007669"/>
    <property type="project" value="UniProtKB-KW"/>
</dbReference>
<dbReference type="AlphaFoldDB" id="A0A0F9S880"/>
<name>A0A0F9S880_9ZZZZ</name>
<accession>A0A0F9S880</accession>
<comment type="caution">
    <text evidence="7">The sequence shown here is derived from an EMBL/GenBank/DDBJ whole genome shotgun (WGS) entry which is preliminary data.</text>
</comment>
<keyword evidence="4" id="KW-0946">Virion</keyword>
<evidence type="ECO:0000256" key="2">
    <source>
        <dbReference type="ARBA" id="ARBA00022595"/>
    </source>
</evidence>
<keyword evidence="2" id="KW-1162">Viral penetration into host cytoplasm</keyword>
<reference evidence="7" key="1">
    <citation type="journal article" date="2015" name="Nature">
        <title>Complex archaea that bridge the gap between prokaryotes and eukaryotes.</title>
        <authorList>
            <person name="Spang A."/>
            <person name="Saw J.H."/>
            <person name="Jorgensen S.L."/>
            <person name="Zaremba-Niedzwiedzka K."/>
            <person name="Martijn J."/>
            <person name="Lind A.E."/>
            <person name="van Eijk R."/>
            <person name="Schleper C."/>
            <person name="Guy L."/>
            <person name="Ettema T.J."/>
        </authorList>
    </citation>
    <scope>NUCLEOTIDE SEQUENCE</scope>
</reference>
<sequence>MAEKVDKNSRKYFDGRRGAMKTERQSFIAHYKDLSNFVQPRRGRFLVTDRNKGKTKHQSIINSRATWALRVARAGMFAGVMSPARPWFRLTTHNPALMESHAVKLWLAEVEKLMRSIFNQGNLYNMAPVMLGELLLFGTGCMLHVDDFTDVARFYTQTVGSYMIAQNERFVVDTLVREFQMTTTQLVSNFGLNNVSTQVKQAFDLGNYENWYDVVHFIEPNPEHDIKKLNNKFKRFRSVHFEPSDKTPDKNKFLKVAGFTRFPAYCPRWDVAGEDIYGTDCPGMTSLGDIKQLQMAEKRKAQAIAKMSNPPLQGPPSIRNVESVPGGFTHNMGATGGKIEPIYAVNPQVNELNADIKGVEQRIEDNFFVDLFLAVTNMEGIQPKNQLELSERTGEKLLQVGPVLERVHGEFLEGLIDNIFDQIIEGDILPLPPEEIQGEALKVEFVSSLAQAQKSIAVGGIDQLAAFVTGLAGAGYEQALDKFSADEAVDLYSDLIGGSPKLIVPDEEVAELREARAQAEQQAQQQAMLLETLKSGGGAIKDLASADLEGDNVASRTARILQEAAGNA</sequence>
<dbReference type="InterPro" id="IPR020991">
    <property type="entry name" value="Connector_podovirus"/>
</dbReference>
<keyword evidence="3" id="KW-1188">Viral release from host cell</keyword>
<dbReference type="EMBL" id="LAZR01000762">
    <property type="protein sequence ID" value="KKN58457.1"/>
    <property type="molecule type" value="Genomic_DNA"/>
</dbReference>
<protein>
    <recommendedName>
        <fullName evidence="8">Bacteriophage head to tail connecting protein</fullName>
    </recommendedName>
</protein>
<dbReference type="GO" id="GO:0044423">
    <property type="term" value="C:virion component"/>
    <property type="evidence" value="ECO:0007669"/>
    <property type="project" value="UniProtKB-KW"/>
</dbReference>
<evidence type="ECO:0000256" key="1">
    <source>
        <dbReference type="ARBA" id="ARBA00004328"/>
    </source>
</evidence>